<dbReference type="EMBL" id="MGHY01000007">
    <property type="protein sequence ID" value="OGM79786.1"/>
    <property type="molecule type" value="Genomic_DNA"/>
</dbReference>
<dbReference type="PANTHER" id="PTHR10953">
    <property type="entry name" value="UBIQUITIN-ACTIVATING ENZYME E1"/>
    <property type="match status" value="1"/>
</dbReference>
<evidence type="ECO:0000313" key="2">
    <source>
        <dbReference type="EMBL" id="OGM79786.1"/>
    </source>
</evidence>
<dbReference type="GO" id="GO:0005737">
    <property type="term" value="C:cytoplasm"/>
    <property type="evidence" value="ECO:0007669"/>
    <property type="project" value="TreeGrafter"/>
</dbReference>
<name>A0A1F8CUM3_9BACT</name>
<dbReference type="Gene3D" id="3.40.50.720">
    <property type="entry name" value="NAD(P)-binding Rossmann-like Domain"/>
    <property type="match status" value="1"/>
</dbReference>
<dbReference type="InterPro" id="IPR035985">
    <property type="entry name" value="Ubiquitin-activating_enz"/>
</dbReference>
<organism evidence="2 3">
    <name type="scientific">Candidatus Woesebacteria bacterium RIFOXYB1_FULL_38_16</name>
    <dbReference type="NCBI Taxonomy" id="1802538"/>
    <lineage>
        <taxon>Bacteria</taxon>
        <taxon>Candidatus Woeseibacteriota</taxon>
    </lineage>
</organism>
<protein>
    <recommendedName>
        <fullName evidence="1">THIF-type NAD/FAD binding fold domain-containing protein</fullName>
    </recommendedName>
</protein>
<dbReference type="GO" id="GO:0045116">
    <property type="term" value="P:protein neddylation"/>
    <property type="evidence" value="ECO:0007669"/>
    <property type="project" value="TreeGrafter"/>
</dbReference>
<dbReference type="Proteomes" id="UP000178999">
    <property type="component" value="Unassembled WGS sequence"/>
</dbReference>
<dbReference type="SUPFAM" id="SSF69572">
    <property type="entry name" value="Activating enzymes of the ubiquitin-like proteins"/>
    <property type="match status" value="1"/>
</dbReference>
<dbReference type="PANTHER" id="PTHR10953:SF6">
    <property type="entry name" value="NEDD8-ACTIVATING ENZYME E1 CATALYTIC SUBUNIT"/>
    <property type="match status" value="1"/>
</dbReference>
<dbReference type="AlphaFoldDB" id="A0A1F8CUM3"/>
<dbReference type="InterPro" id="IPR045886">
    <property type="entry name" value="ThiF/MoeB/HesA"/>
</dbReference>
<evidence type="ECO:0000313" key="3">
    <source>
        <dbReference type="Proteomes" id="UP000178999"/>
    </source>
</evidence>
<sequence>MVSHQIKKVFVIGAGGNGSHLLRVLAQFMAHDEYLKNTQLFIVDGDSYEPRNRKRQLFEHFGNKAQVQAEMLKMYNPQLQVYPIPRFLKKEVADSTIGPEIIGENSLVFVCVDNHQARYLVSLHAQTLQHIAVIFGGNELVSGEAILFRRENGINLDPPIEKFHPDVAMNDEVDQPNCQQALERGETQIIFTNFAVANIMLQLMFAYWTEPNGMLINEVLLSISHTEDRTTGPKQISKRREP</sequence>
<reference evidence="2 3" key="1">
    <citation type="journal article" date="2016" name="Nat. Commun.">
        <title>Thousands of microbial genomes shed light on interconnected biogeochemical processes in an aquifer system.</title>
        <authorList>
            <person name="Anantharaman K."/>
            <person name="Brown C.T."/>
            <person name="Hug L.A."/>
            <person name="Sharon I."/>
            <person name="Castelle C.J."/>
            <person name="Probst A.J."/>
            <person name="Thomas B.C."/>
            <person name="Singh A."/>
            <person name="Wilkins M.J."/>
            <person name="Karaoz U."/>
            <person name="Brodie E.L."/>
            <person name="Williams K.H."/>
            <person name="Hubbard S.S."/>
            <person name="Banfield J.F."/>
        </authorList>
    </citation>
    <scope>NUCLEOTIDE SEQUENCE [LARGE SCALE GENOMIC DNA]</scope>
</reference>
<accession>A0A1F8CUM3</accession>
<dbReference type="Pfam" id="PF00899">
    <property type="entry name" value="ThiF"/>
    <property type="match status" value="1"/>
</dbReference>
<comment type="caution">
    <text evidence="2">The sequence shown here is derived from an EMBL/GenBank/DDBJ whole genome shotgun (WGS) entry which is preliminary data.</text>
</comment>
<feature type="domain" description="THIF-type NAD/FAD binding fold" evidence="1">
    <location>
        <begin position="8"/>
        <end position="156"/>
    </location>
</feature>
<dbReference type="InterPro" id="IPR000594">
    <property type="entry name" value="ThiF_NAD_FAD-bd"/>
</dbReference>
<dbReference type="STRING" id="1802538.A2382_04270"/>
<gene>
    <name evidence="2" type="ORF">A2382_04270</name>
</gene>
<dbReference type="GO" id="GO:0019781">
    <property type="term" value="F:NEDD8 activating enzyme activity"/>
    <property type="evidence" value="ECO:0007669"/>
    <property type="project" value="TreeGrafter"/>
</dbReference>
<proteinExistence type="predicted"/>
<evidence type="ECO:0000259" key="1">
    <source>
        <dbReference type="Pfam" id="PF00899"/>
    </source>
</evidence>